<dbReference type="Proteomes" id="UP000561066">
    <property type="component" value="Unassembled WGS sequence"/>
</dbReference>
<reference evidence="7 8" key="1">
    <citation type="submission" date="2020-04" db="EMBL/GenBank/DDBJ databases">
        <title>Description of novel Gluconacetobacter.</title>
        <authorList>
            <person name="Sombolestani A."/>
        </authorList>
    </citation>
    <scope>NUCLEOTIDE SEQUENCE [LARGE SCALE GENOMIC DNA]</scope>
    <source>
        <strain evidence="7 8">LMG 21312</strain>
    </source>
</reference>
<evidence type="ECO:0000256" key="5">
    <source>
        <dbReference type="SAM" id="SignalP"/>
    </source>
</evidence>
<dbReference type="PANTHER" id="PTHR30290">
    <property type="entry name" value="PERIPLASMIC BINDING COMPONENT OF ABC TRANSPORTER"/>
    <property type="match status" value="1"/>
</dbReference>
<dbReference type="GO" id="GO:0043190">
    <property type="term" value="C:ATP-binding cassette (ABC) transporter complex"/>
    <property type="evidence" value="ECO:0007669"/>
    <property type="project" value="InterPro"/>
</dbReference>
<dbReference type="InterPro" id="IPR000914">
    <property type="entry name" value="SBP_5_dom"/>
</dbReference>
<dbReference type="RefSeq" id="WP_182941777.1">
    <property type="nucleotide sequence ID" value="NZ_JABEQH010000005.1"/>
</dbReference>
<protein>
    <submittedName>
        <fullName evidence="7">ABC transporter substrate-binding protein</fullName>
    </submittedName>
</protein>
<evidence type="ECO:0000256" key="4">
    <source>
        <dbReference type="ARBA" id="ARBA00022729"/>
    </source>
</evidence>
<comment type="caution">
    <text evidence="7">The sequence shown here is derived from an EMBL/GenBank/DDBJ whole genome shotgun (WGS) entry which is preliminary data.</text>
</comment>
<dbReference type="Pfam" id="PF00496">
    <property type="entry name" value="SBP_bac_5"/>
    <property type="match status" value="1"/>
</dbReference>
<accession>A0A7W4P5V2</accession>
<evidence type="ECO:0000313" key="7">
    <source>
        <dbReference type="EMBL" id="MBB2175200.1"/>
    </source>
</evidence>
<dbReference type="EMBL" id="JABEQH010000005">
    <property type="protein sequence ID" value="MBB2175200.1"/>
    <property type="molecule type" value="Genomic_DNA"/>
</dbReference>
<dbReference type="GO" id="GO:1904680">
    <property type="term" value="F:peptide transmembrane transporter activity"/>
    <property type="evidence" value="ECO:0007669"/>
    <property type="project" value="TreeGrafter"/>
</dbReference>
<dbReference type="CDD" id="cd08512">
    <property type="entry name" value="PBP2_NikA_DppA_OppA_like_7"/>
    <property type="match status" value="1"/>
</dbReference>
<dbReference type="AlphaFoldDB" id="A0A7W4P5V2"/>
<keyword evidence="8" id="KW-1185">Reference proteome</keyword>
<comment type="similarity">
    <text evidence="2">Belongs to the bacterial solute-binding protein 5 family.</text>
</comment>
<evidence type="ECO:0000256" key="2">
    <source>
        <dbReference type="ARBA" id="ARBA00005695"/>
    </source>
</evidence>
<feature type="domain" description="Solute-binding protein family 5" evidence="6">
    <location>
        <begin position="87"/>
        <end position="457"/>
    </location>
</feature>
<dbReference type="PANTHER" id="PTHR30290:SF10">
    <property type="entry name" value="PERIPLASMIC OLIGOPEPTIDE-BINDING PROTEIN-RELATED"/>
    <property type="match status" value="1"/>
</dbReference>
<feature type="signal peptide" evidence="5">
    <location>
        <begin position="1"/>
        <end position="25"/>
    </location>
</feature>
<dbReference type="InterPro" id="IPR030678">
    <property type="entry name" value="Peptide/Ni-bd"/>
</dbReference>
<name>A0A7W4P5V2_9PROT</name>
<comment type="subcellular location">
    <subcellularLocation>
        <location evidence="1">Periplasm</location>
    </subcellularLocation>
</comment>
<evidence type="ECO:0000256" key="1">
    <source>
        <dbReference type="ARBA" id="ARBA00004418"/>
    </source>
</evidence>
<sequence length="537" mass="60182">MGITRRQGLLGALSFAAPAVLPVMADARQNGTTLRHITGNTVNTLDPTMLGATHESFGVSMNVYDRLVTFGRKQSGSIWTFDPDIITGELAERYEISDDGCTITLHLRPDATWHDGTPVTIDDVKWSLDRGVSARSLTAPQFSSGSLTSTEQFRVAGPRTIEILLPRPDRLALANLAMPYAIMINSRLARRHATPDDPWAQQWMQQNTAAGGAYRVERFTPGVNIILTRNDAWGARSAGTSPFFERVISQTVPEATTRASLVERGDADIVIDLEAYDVIAMMARRRVRINSVFQSNCFTHLAFDTQSPPFDNVKVRQAIASALPYQDMFTASLFGRGHPLFDAGWRETPSDISFPQALPLATDLTLARQLLADAGFPDGFATTFSYATSQATTAEPMAALIQEALKRIGIRVDIRKLPDAEFNTLEAEKRLPFYTDTAAGWIQRTYYFFYLYFTRNQRWNFSSWNSPRMVDLTGAARFETDRARYEDACRKMIALLADQVPLIMLWQPNMDAVTSPDIDGFTYQFHRQIDFRSLRRV</sequence>
<evidence type="ECO:0000313" key="8">
    <source>
        <dbReference type="Proteomes" id="UP000561066"/>
    </source>
</evidence>
<gene>
    <name evidence="7" type="ORF">HLH21_04575</name>
</gene>
<proteinExistence type="inferred from homology"/>
<keyword evidence="3" id="KW-0813">Transport</keyword>
<dbReference type="Gene3D" id="3.10.105.10">
    <property type="entry name" value="Dipeptide-binding Protein, Domain 3"/>
    <property type="match status" value="1"/>
</dbReference>
<dbReference type="PIRSF" id="PIRSF002741">
    <property type="entry name" value="MppA"/>
    <property type="match status" value="1"/>
</dbReference>
<dbReference type="InterPro" id="IPR039424">
    <property type="entry name" value="SBP_5"/>
</dbReference>
<feature type="chain" id="PRO_5030841485" evidence="5">
    <location>
        <begin position="26"/>
        <end position="537"/>
    </location>
</feature>
<dbReference type="GO" id="GO:0030288">
    <property type="term" value="C:outer membrane-bounded periplasmic space"/>
    <property type="evidence" value="ECO:0007669"/>
    <property type="project" value="UniProtKB-ARBA"/>
</dbReference>
<dbReference type="Gene3D" id="3.40.190.10">
    <property type="entry name" value="Periplasmic binding protein-like II"/>
    <property type="match status" value="1"/>
</dbReference>
<dbReference type="SUPFAM" id="SSF53850">
    <property type="entry name" value="Periplasmic binding protein-like II"/>
    <property type="match status" value="1"/>
</dbReference>
<keyword evidence="4 5" id="KW-0732">Signal</keyword>
<evidence type="ECO:0000256" key="3">
    <source>
        <dbReference type="ARBA" id="ARBA00022448"/>
    </source>
</evidence>
<dbReference type="FunFam" id="3.90.76.10:FF:000007">
    <property type="entry name" value="Dipeptide ABC transporter periplasmic dipeptide-binding protein"/>
    <property type="match status" value="1"/>
</dbReference>
<evidence type="ECO:0000259" key="6">
    <source>
        <dbReference type="Pfam" id="PF00496"/>
    </source>
</evidence>
<dbReference type="GO" id="GO:0015833">
    <property type="term" value="P:peptide transport"/>
    <property type="evidence" value="ECO:0007669"/>
    <property type="project" value="TreeGrafter"/>
</dbReference>
<organism evidence="7 8">
    <name type="scientific">Gluconacetobacter johannae</name>
    <dbReference type="NCBI Taxonomy" id="112140"/>
    <lineage>
        <taxon>Bacteria</taxon>
        <taxon>Pseudomonadati</taxon>
        <taxon>Pseudomonadota</taxon>
        <taxon>Alphaproteobacteria</taxon>
        <taxon>Acetobacterales</taxon>
        <taxon>Acetobacteraceae</taxon>
        <taxon>Gluconacetobacter</taxon>
    </lineage>
</organism>